<dbReference type="GO" id="GO:0007155">
    <property type="term" value="P:cell adhesion"/>
    <property type="evidence" value="ECO:0007669"/>
    <property type="project" value="InterPro"/>
</dbReference>
<evidence type="ECO:0000256" key="2">
    <source>
        <dbReference type="ARBA" id="ARBA00022481"/>
    </source>
</evidence>
<keyword evidence="3" id="KW-0281">Fimbrium</keyword>
<accession>A0A857JRY6</accession>
<evidence type="ECO:0000313" key="5">
    <source>
        <dbReference type="EMBL" id="QHJ13324.1"/>
    </source>
</evidence>
<evidence type="ECO:0000256" key="3">
    <source>
        <dbReference type="RuleBase" id="RU000389"/>
    </source>
</evidence>
<dbReference type="KEGG" id="pmes:FX988_03585"/>
<dbReference type="Proteomes" id="UP000464524">
    <property type="component" value="Chromosome"/>
</dbReference>
<dbReference type="InterPro" id="IPR001082">
    <property type="entry name" value="Pilin"/>
</dbReference>
<comment type="similarity">
    <text evidence="1 3">Belongs to the N-Me-Phe pilin family.</text>
</comment>
<protein>
    <submittedName>
        <fullName evidence="5">Fimbrial protein</fullName>
    </submittedName>
</protein>
<keyword evidence="4" id="KW-1133">Transmembrane helix</keyword>
<dbReference type="PROSITE" id="PS00409">
    <property type="entry name" value="PROKAR_NTER_METHYL"/>
    <property type="match status" value="1"/>
</dbReference>
<dbReference type="Pfam" id="PF07963">
    <property type="entry name" value="N_methyl"/>
    <property type="match status" value="1"/>
</dbReference>
<evidence type="ECO:0000313" key="6">
    <source>
        <dbReference type="Proteomes" id="UP000464524"/>
    </source>
</evidence>
<evidence type="ECO:0000256" key="1">
    <source>
        <dbReference type="ARBA" id="ARBA00005233"/>
    </source>
</evidence>
<dbReference type="NCBIfam" id="TIGR02532">
    <property type="entry name" value="IV_pilin_GFxxxE"/>
    <property type="match status" value="1"/>
</dbReference>
<reference evidence="5 6" key="1">
    <citation type="submission" date="2019-12" db="EMBL/GenBank/DDBJ databases">
        <title>Genome sequencing and assembly of endphytes of Porphyra tenera.</title>
        <authorList>
            <person name="Park J.M."/>
            <person name="Shin R."/>
            <person name="Jo S.H."/>
        </authorList>
    </citation>
    <scope>NUCLEOTIDE SEQUENCE [LARGE SCALE GENOMIC DNA]</scope>
    <source>
        <strain evidence="5 6">GPM4</strain>
    </source>
</reference>
<keyword evidence="6" id="KW-1185">Reference proteome</keyword>
<dbReference type="PANTHER" id="PTHR30093">
    <property type="entry name" value="GENERAL SECRETION PATHWAY PROTEIN G"/>
    <property type="match status" value="1"/>
</dbReference>
<keyword evidence="2" id="KW-0488">Methylation</keyword>
<dbReference type="GO" id="GO:0044096">
    <property type="term" value="C:type IV pilus"/>
    <property type="evidence" value="ECO:0007669"/>
    <property type="project" value="TreeGrafter"/>
</dbReference>
<dbReference type="EMBL" id="CP047656">
    <property type="protein sequence ID" value="QHJ13324.1"/>
    <property type="molecule type" value="Genomic_DNA"/>
</dbReference>
<dbReference type="OrthoDB" id="5918848at2"/>
<proteinExistence type="inferred from homology"/>
<organism evidence="5 6">
    <name type="scientific">Paraglaciecola mesophila</name>
    <dbReference type="NCBI Taxonomy" id="197222"/>
    <lineage>
        <taxon>Bacteria</taxon>
        <taxon>Pseudomonadati</taxon>
        <taxon>Pseudomonadota</taxon>
        <taxon>Gammaproteobacteria</taxon>
        <taxon>Alteromonadales</taxon>
        <taxon>Alteromonadaceae</taxon>
        <taxon>Paraglaciecola</taxon>
    </lineage>
</organism>
<dbReference type="AlphaFoldDB" id="A0A857JRY6"/>
<evidence type="ECO:0000256" key="4">
    <source>
        <dbReference type="SAM" id="Phobius"/>
    </source>
</evidence>
<sequence>MNTIDMNTVATKKQGGFTLIELMIVVAIIGILAMIALPAYQTYTAKAGFSEVVSAAGPAKTAVEICVQTGIPANCDDIADQAGWASGDLVTSVAITGTEAAGYVVTVTPTANVQSGVTAAETYVLTGTVAAGSVNWATSGGCTAANLC</sequence>
<dbReference type="Gene3D" id="3.30.700.10">
    <property type="entry name" value="Glycoprotein, Type 4 Pilin"/>
    <property type="match status" value="1"/>
</dbReference>
<dbReference type="InterPro" id="IPR012902">
    <property type="entry name" value="N_methyl_site"/>
</dbReference>
<dbReference type="Pfam" id="PF00114">
    <property type="entry name" value="Pilin"/>
    <property type="match status" value="1"/>
</dbReference>
<feature type="transmembrane region" description="Helical" evidence="4">
    <location>
        <begin position="20"/>
        <end position="40"/>
    </location>
</feature>
<dbReference type="SUPFAM" id="SSF54523">
    <property type="entry name" value="Pili subunits"/>
    <property type="match status" value="1"/>
</dbReference>
<gene>
    <name evidence="5" type="ORF">FX988_03585</name>
</gene>
<dbReference type="InterPro" id="IPR045584">
    <property type="entry name" value="Pilin-like"/>
</dbReference>
<dbReference type="PANTHER" id="PTHR30093:SF34">
    <property type="entry name" value="PREPILIN PEPTIDASE-DEPENDENT PROTEIN D"/>
    <property type="match status" value="1"/>
</dbReference>
<name>A0A857JRY6_9ALTE</name>
<dbReference type="RefSeq" id="WP_160181424.1">
    <property type="nucleotide sequence ID" value="NZ_CP047656.1"/>
</dbReference>
<dbReference type="GO" id="GO:0043107">
    <property type="term" value="P:type IV pilus-dependent motility"/>
    <property type="evidence" value="ECO:0007669"/>
    <property type="project" value="TreeGrafter"/>
</dbReference>
<keyword evidence="4" id="KW-0812">Transmembrane</keyword>
<keyword evidence="4" id="KW-0472">Membrane</keyword>